<reference evidence="2 3" key="1">
    <citation type="submission" date="2018-12" db="EMBL/GenBank/DDBJ databases">
        <title>Bacillus ochoae sp. nov., Paenibacillus whitsoniae sp. nov., Paenibacillus spiritus sp. nov. Isolated from the Mars Exploration Rover during spacecraft assembly.</title>
        <authorList>
            <person name="Seuylemezian A."/>
            <person name="Vaishampayan P."/>
        </authorList>
    </citation>
    <scope>NUCLEOTIDE SEQUENCE [LARGE SCALE GENOMIC DNA]</scope>
    <source>
        <strain evidence="2 3">MER 54</strain>
    </source>
</reference>
<feature type="transmembrane region" description="Helical" evidence="1">
    <location>
        <begin position="100"/>
        <end position="118"/>
    </location>
</feature>
<keyword evidence="3" id="KW-1185">Reference proteome</keyword>
<dbReference type="RefSeq" id="WP_164716691.1">
    <property type="nucleotide sequence ID" value="NZ_RXHU01000078.1"/>
</dbReference>
<dbReference type="AlphaFoldDB" id="A0A3S0A149"/>
<dbReference type="Proteomes" id="UP000276128">
    <property type="component" value="Unassembled WGS sequence"/>
</dbReference>
<keyword evidence="1" id="KW-1133">Transmembrane helix</keyword>
<keyword evidence="1" id="KW-0472">Membrane</keyword>
<protein>
    <submittedName>
        <fullName evidence="2">Uncharacterized protein</fullName>
    </submittedName>
</protein>
<evidence type="ECO:0000256" key="1">
    <source>
        <dbReference type="SAM" id="Phobius"/>
    </source>
</evidence>
<gene>
    <name evidence="2" type="ORF">EJQ19_23700</name>
</gene>
<feature type="transmembrane region" description="Helical" evidence="1">
    <location>
        <begin position="45"/>
        <end position="63"/>
    </location>
</feature>
<feature type="transmembrane region" description="Helical" evidence="1">
    <location>
        <begin position="7"/>
        <end position="25"/>
    </location>
</feature>
<sequence>MALARKLYYSGMLLLLVLMVVGELIWLPDPLRFGGGIYWIDAIDYAIYVLALVPMFWLAGGLSRLWADKRGGARVLLSLLVLVNLCSAILLVTIPKTITYSGGALALSWLLVLVDLGVQERQRCKVPRRTLWTFGLSLALFCL</sequence>
<dbReference type="EMBL" id="RXHU01000078">
    <property type="protein sequence ID" value="RTE05739.1"/>
    <property type="molecule type" value="Genomic_DNA"/>
</dbReference>
<proteinExistence type="predicted"/>
<organism evidence="2 3">
    <name type="scientific">Paenibacillus whitsoniae</name>
    <dbReference type="NCBI Taxonomy" id="2496558"/>
    <lineage>
        <taxon>Bacteria</taxon>
        <taxon>Bacillati</taxon>
        <taxon>Bacillota</taxon>
        <taxon>Bacilli</taxon>
        <taxon>Bacillales</taxon>
        <taxon>Paenibacillaceae</taxon>
        <taxon>Paenibacillus</taxon>
    </lineage>
</organism>
<feature type="transmembrane region" description="Helical" evidence="1">
    <location>
        <begin position="75"/>
        <end position="94"/>
    </location>
</feature>
<name>A0A3S0A149_9BACL</name>
<accession>A0A3S0A149</accession>
<evidence type="ECO:0000313" key="2">
    <source>
        <dbReference type="EMBL" id="RTE05739.1"/>
    </source>
</evidence>
<feature type="non-terminal residue" evidence="2">
    <location>
        <position position="143"/>
    </location>
</feature>
<comment type="caution">
    <text evidence="2">The sequence shown here is derived from an EMBL/GenBank/DDBJ whole genome shotgun (WGS) entry which is preliminary data.</text>
</comment>
<evidence type="ECO:0000313" key="3">
    <source>
        <dbReference type="Proteomes" id="UP000276128"/>
    </source>
</evidence>
<keyword evidence="1" id="KW-0812">Transmembrane</keyword>